<dbReference type="EMBL" id="KZ819986">
    <property type="protein sequence ID" value="PWN49960.1"/>
    <property type="molecule type" value="Genomic_DNA"/>
</dbReference>
<accession>A0ACD0NVV1</accession>
<evidence type="ECO:0000313" key="1">
    <source>
        <dbReference type="EMBL" id="PWN49960.1"/>
    </source>
</evidence>
<sequence length="792" mass="85015">MTTTTNSLGLKLTRTHSRKDIYDADAGSVDGEFGSFGHLHQSSAPTSHHHDEQRPVEGSTNRIGFGEGDGENLGGEQAKRARGGSTLSKIGTLNRLRLVPGGDPTAGKVGGVEGPGFSRSGPSQARGRRDPYQNRGGVGGGGTAREIGNRHGTLLEEEVRDSDDTHDYDDDDGHKLGGLEVSGDSGGERLAGGKGGESTGRVSSRSGGDSGGGDGGKRPSPGNLDLDLEKQEEGGGGGGGDVNDLDPTSSWSESSRSSPTSTSSWTRTGDFSIKDRERKVQVESEAQVGGGAEGRDEEGGGGGVERDGDDDRDEREKQDPNLVTWDSPDSIENPRNWTTRRSWAVVVIVSSYTFLSPLSSSMIAPALPIISEQFEVKETVRQNLMLSSFVLAYAFGPLFLAPLSEMFGRRYVLQASNLFYLVFNVACGASNSSTQLTVFRFLAGLGGSAPLAIGGGTIADLFPPDARGKAMGLYSLAPLIGPCAGPIFGGWIVQTIAQWRWIFWASSIFGGLTATVGFLILPETYAPFILKRKADKLKRETGNQDLHTIFDVEEAWHVRFKRNLIRPFILMATQPIIQALSIYMFILYGCMYLLLTVFPKVFEETYGERPGIASLNYISLGLGFTLGGQVGGRVIDKVYKDLRSKNRGQGRPEFKLPLLMVTSFFLPVGLLIYGWTAEYSTHWIGPNIGAAIFSTGVMGSFLVCQGFLVDVLPLYAASALAAAVFIRSLGGFGFPLFAPYMYQKLGQGWGNSVLALISAIFGIPSPFLLWKYGPYLRSKSQYSSGQPGSNMT</sequence>
<name>A0ACD0NVV1_9BASI</name>
<gene>
    <name evidence="1" type="ORF">IE53DRAFT_362750</name>
</gene>
<proteinExistence type="predicted"/>
<evidence type="ECO:0000313" key="2">
    <source>
        <dbReference type="Proteomes" id="UP000245626"/>
    </source>
</evidence>
<organism evidence="1 2">
    <name type="scientific">Violaceomyces palustris</name>
    <dbReference type="NCBI Taxonomy" id="1673888"/>
    <lineage>
        <taxon>Eukaryota</taxon>
        <taxon>Fungi</taxon>
        <taxon>Dikarya</taxon>
        <taxon>Basidiomycota</taxon>
        <taxon>Ustilaginomycotina</taxon>
        <taxon>Ustilaginomycetes</taxon>
        <taxon>Violaceomycetales</taxon>
        <taxon>Violaceomycetaceae</taxon>
        <taxon>Violaceomyces</taxon>
    </lineage>
</organism>
<dbReference type="Proteomes" id="UP000245626">
    <property type="component" value="Unassembled WGS sequence"/>
</dbReference>
<reference evidence="1 2" key="1">
    <citation type="journal article" date="2018" name="Mol. Biol. Evol.">
        <title>Broad Genomic Sampling Reveals a Smut Pathogenic Ancestry of the Fungal Clade Ustilaginomycotina.</title>
        <authorList>
            <person name="Kijpornyongpan T."/>
            <person name="Mondo S.J."/>
            <person name="Barry K."/>
            <person name="Sandor L."/>
            <person name="Lee J."/>
            <person name="Lipzen A."/>
            <person name="Pangilinan J."/>
            <person name="LaButti K."/>
            <person name="Hainaut M."/>
            <person name="Henrissat B."/>
            <person name="Grigoriev I.V."/>
            <person name="Spatafora J.W."/>
            <person name="Aime M.C."/>
        </authorList>
    </citation>
    <scope>NUCLEOTIDE SEQUENCE [LARGE SCALE GENOMIC DNA]</scope>
    <source>
        <strain evidence="1 2">SA 807</strain>
    </source>
</reference>
<keyword evidence="2" id="KW-1185">Reference proteome</keyword>
<protein>
    <submittedName>
        <fullName evidence="1">MFS general substrate transporter</fullName>
    </submittedName>
</protein>